<dbReference type="EMBL" id="LR590484">
    <property type="protein sequence ID" value="VTR51984.1"/>
    <property type="molecule type" value="Genomic_DNA"/>
</dbReference>
<protein>
    <submittedName>
        <fullName evidence="2">Uncharacterized protein</fullName>
    </submittedName>
</protein>
<dbReference type="Proteomes" id="UP000308196">
    <property type="component" value="Chromosome"/>
</dbReference>
<organism evidence="2 3">
    <name type="scientific">Sphingobacterium thalpophilum</name>
    <dbReference type="NCBI Taxonomy" id="259"/>
    <lineage>
        <taxon>Bacteria</taxon>
        <taxon>Pseudomonadati</taxon>
        <taxon>Bacteroidota</taxon>
        <taxon>Sphingobacteriia</taxon>
        <taxon>Sphingobacteriales</taxon>
        <taxon>Sphingobacteriaceae</taxon>
        <taxon>Sphingobacterium</taxon>
    </lineage>
</organism>
<evidence type="ECO:0000313" key="3">
    <source>
        <dbReference type="Proteomes" id="UP000308196"/>
    </source>
</evidence>
<reference evidence="2 3" key="1">
    <citation type="submission" date="2019-05" db="EMBL/GenBank/DDBJ databases">
        <authorList>
            <consortium name="Pathogen Informatics"/>
        </authorList>
    </citation>
    <scope>NUCLEOTIDE SEQUENCE [LARGE SCALE GENOMIC DNA]</scope>
    <source>
        <strain evidence="2 3">NCTC11429</strain>
    </source>
</reference>
<evidence type="ECO:0000313" key="1">
    <source>
        <dbReference type="EMBL" id="MEZ0454541.1"/>
    </source>
</evidence>
<dbReference type="PROSITE" id="PS51257">
    <property type="entry name" value="PROKAR_LIPOPROTEIN"/>
    <property type="match status" value="1"/>
</dbReference>
<evidence type="ECO:0000313" key="2">
    <source>
        <dbReference type="EMBL" id="VTR51984.1"/>
    </source>
</evidence>
<dbReference type="AlphaFoldDB" id="A0A4U9W1T0"/>
<proteinExistence type="predicted"/>
<gene>
    <name evidence="1" type="ORF">ABTW24_23320</name>
    <name evidence="2" type="ORF">NCTC11429_04473</name>
</gene>
<dbReference type="KEGG" id="stha:NCTC11429_04473"/>
<dbReference type="EMBL" id="JBEOQB010000008">
    <property type="protein sequence ID" value="MEZ0454541.1"/>
    <property type="molecule type" value="Genomic_DNA"/>
</dbReference>
<sequence length="266" mass="30444">MIRYFASMIWAFLVLQACNTSTTERKAVATSKSDSLDSLPPNVNRSVRAPVKADTSAGQIFLVRSYRIWEGDPTAVLNKDWFDLYEQDGKYFLDKVDYVLRDGFDECAQVATKNVESKRNSLLFLKINGLKPGIVEHVAIRHAEIWPKESVEYRFRNQLITLKASGDIKSTQVQSDENEHEKLFHEVANYQLGYQLQGQQKEMVIFRKEQFDGVFMTTLFAGDIDADGQLDFVFSNPGNYEEESILLLLSNHGNPKIYEADEQFDC</sequence>
<dbReference type="RefSeq" id="WP_028070325.1">
    <property type="nucleotide sequence ID" value="NZ_JBCNLX010000072.1"/>
</dbReference>
<accession>A0A4U9W1T0</accession>
<keyword evidence="4" id="KW-1185">Reference proteome</keyword>
<dbReference type="STRING" id="1123265.GCA_000686625_03595"/>
<evidence type="ECO:0000313" key="4">
    <source>
        <dbReference type="Proteomes" id="UP001566204"/>
    </source>
</evidence>
<reference evidence="1 4" key="2">
    <citation type="submission" date="2024-06" db="EMBL/GenBank/DDBJ databases">
        <title>Soil Sphingobacterium thalpophilum.</title>
        <authorList>
            <person name="Yang J."/>
            <person name="Li J."/>
        </authorList>
    </citation>
    <scope>NUCLEOTIDE SEQUENCE [LARGE SCALE GENOMIC DNA]</scope>
    <source>
        <strain evidence="1 4">22g91tb</strain>
    </source>
</reference>
<dbReference type="GeneID" id="78465056"/>
<dbReference type="InterPro" id="IPR028994">
    <property type="entry name" value="Integrin_alpha_N"/>
</dbReference>
<dbReference type="Proteomes" id="UP001566204">
    <property type="component" value="Unassembled WGS sequence"/>
</dbReference>
<name>A0A4U9W1T0_9SPHI</name>
<dbReference type="SUPFAM" id="SSF69318">
    <property type="entry name" value="Integrin alpha N-terminal domain"/>
    <property type="match status" value="1"/>
</dbReference>